<dbReference type="InterPro" id="IPR015943">
    <property type="entry name" value="WD40/YVTN_repeat-like_dom_sf"/>
</dbReference>
<keyword evidence="3" id="KW-1185">Reference proteome</keyword>
<evidence type="ECO:0000313" key="2">
    <source>
        <dbReference type="EMBL" id="MCK8679639.1"/>
    </source>
</evidence>
<dbReference type="Gene3D" id="2.130.10.10">
    <property type="entry name" value="YVTN repeat-like/Quinoprotein amine dehydrogenase"/>
    <property type="match status" value="1"/>
</dbReference>
<dbReference type="InterPro" id="IPR011044">
    <property type="entry name" value="Quino_amine_DH_bsu"/>
</dbReference>
<comment type="caution">
    <text evidence="2">The sequence shown here is derived from an EMBL/GenBank/DDBJ whole genome shotgun (WGS) entry which is preliminary data.</text>
</comment>
<protein>
    <recommendedName>
        <fullName evidence="4">Sulfatase-modifying factor enzyme domain-containing protein</fullName>
    </recommendedName>
</protein>
<dbReference type="SUPFAM" id="SSF50969">
    <property type="entry name" value="YVTN repeat-like/Quinoprotein amine dehydrogenase"/>
    <property type="match status" value="1"/>
</dbReference>
<gene>
    <name evidence="2" type="ORF">M1O15_20035</name>
</gene>
<evidence type="ECO:0000256" key="1">
    <source>
        <dbReference type="SAM" id="MobiDB-lite"/>
    </source>
</evidence>
<dbReference type="RefSeq" id="WP_248635370.1">
    <property type="nucleotide sequence ID" value="NZ_JALPTH010000019.1"/>
</dbReference>
<feature type="region of interest" description="Disordered" evidence="1">
    <location>
        <begin position="1"/>
        <end position="26"/>
    </location>
</feature>
<evidence type="ECO:0000313" key="3">
    <source>
        <dbReference type="Proteomes" id="UP001522868"/>
    </source>
</evidence>
<dbReference type="Proteomes" id="UP001522868">
    <property type="component" value="Unassembled WGS sequence"/>
</dbReference>
<feature type="region of interest" description="Disordered" evidence="1">
    <location>
        <begin position="127"/>
        <end position="150"/>
    </location>
</feature>
<name>A0ABT0IEA3_9ACTN</name>
<organism evidence="2 3">
    <name type="scientific">Streptomyces lichenis</name>
    <dbReference type="NCBI Taxonomy" id="2306967"/>
    <lineage>
        <taxon>Bacteria</taxon>
        <taxon>Bacillati</taxon>
        <taxon>Actinomycetota</taxon>
        <taxon>Actinomycetes</taxon>
        <taxon>Kitasatosporales</taxon>
        <taxon>Streptomycetaceae</taxon>
        <taxon>Streptomyces</taxon>
    </lineage>
</organism>
<dbReference type="EMBL" id="JALPTH010000019">
    <property type="protein sequence ID" value="MCK8679639.1"/>
    <property type="molecule type" value="Genomic_DNA"/>
</dbReference>
<sequence>MTGKQTGPAHLLHAPGTSDTTLGEVKSAAFSPDGRLLAAAGRLAATDMKRSEANGTRVGDKPGRLGLWQVADGKRLADPLLFPDDGKDRETDIEGRAVTGPAYGPDGRSVVVSGPAGSLLWEVADPTQPREAAPPTSGASAAALSPDGTVPAGVDDRGFSLYATETGERLPSSFPYEIEDLRRETHIGGDGRRLIAGSSEAVPRRWDVSLWRAPLMDRLCERIGRPVTKAEWEAVAPPGIPYRELCD</sequence>
<reference evidence="2 3" key="1">
    <citation type="submission" date="2022-04" db="EMBL/GenBank/DDBJ databases">
        <title>Streptomyces sp. nov. LCR6-01 isolated from Lichen of Dirinaria sp.</title>
        <authorList>
            <person name="Kanchanasin P."/>
            <person name="Tanasupawat S."/>
            <person name="Phongsopitanun W."/>
        </authorList>
    </citation>
    <scope>NUCLEOTIDE SEQUENCE [LARGE SCALE GENOMIC DNA]</scope>
    <source>
        <strain evidence="2 3">LCR6-01</strain>
    </source>
</reference>
<accession>A0ABT0IEA3</accession>
<evidence type="ECO:0008006" key="4">
    <source>
        <dbReference type="Google" id="ProtNLM"/>
    </source>
</evidence>
<proteinExistence type="predicted"/>
<feature type="compositionally biased region" description="Low complexity" evidence="1">
    <location>
        <begin position="133"/>
        <end position="146"/>
    </location>
</feature>